<organism evidence="1 2">
    <name type="scientific">Octopus sinensis</name>
    <name type="common">East Asian common octopus</name>
    <dbReference type="NCBI Taxonomy" id="2607531"/>
    <lineage>
        <taxon>Eukaryota</taxon>
        <taxon>Metazoa</taxon>
        <taxon>Spiralia</taxon>
        <taxon>Lophotrochozoa</taxon>
        <taxon>Mollusca</taxon>
        <taxon>Cephalopoda</taxon>
        <taxon>Coleoidea</taxon>
        <taxon>Octopodiformes</taxon>
        <taxon>Octopoda</taxon>
        <taxon>Incirrata</taxon>
        <taxon>Octopodidae</taxon>
        <taxon>Octopus</taxon>
    </lineage>
</organism>
<dbReference type="GO" id="GO:0045003">
    <property type="term" value="P:double-strand break repair via synthesis-dependent strand annealing"/>
    <property type="evidence" value="ECO:0007669"/>
    <property type="project" value="TreeGrafter"/>
</dbReference>
<dbReference type="RefSeq" id="XP_029657416.1">
    <property type="nucleotide sequence ID" value="XM_029801556.1"/>
</dbReference>
<reference evidence="2" key="1">
    <citation type="submission" date="2025-08" db="UniProtKB">
        <authorList>
            <consortium name="RefSeq"/>
        </authorList>
    </citation>
    <scope>IDENTIFICATION</scope>
</reference>
<dbReference type="PANTHER" id="PTHR46487">
    <property type="entry name" value="DNA REPAIR PROTEIN XRCC3"/>
    <property type="match status" value="1"/>
</dbReference>
<dbReference type="GO" id="GO:0005657">
    <property type="term" value="C:replication fork"/>
    <property type="evidence" value="ECO:0007669"/>
    <property type="project" value="TreeGrafter"/>
</dbReference>
<dbReference type="GO" id="GO:0071140">
    <property type="term" value="P:resolution of mitotic recombination intermediates"/>
    <property type="evidence" value="ECO:0007669"/>
    <property type="project" value="TreeGrafter"/>
</dbReference>
<dbReference type="GO" id="GO:0000400">
    <property type="term" value="F:four-way junction DNA binding"/>
    <property type="evidence" value="ECO:0007669"/>
    <property type="project" value="TreeGrafter"/>
</dbReference>
<dbReference type="InterPro" id="IPR027417">
    <property type="entry name" value="P-loop_NTPase"/>
</dbReference>
<dbReference type="SUPFAM" id="SSF52540">
    <property type="entry name" value="P-loop containing nucleoside triphosphate hydrolases"/>
    <property type="match status" value="1"/>
</dbReference>
<dbReference type="Proteomes" id="UP000515154">
    <property type="component" value="Unplaced"/>
</dbReference>
<dbReference type="GO" id="GO:0090656">
    <property type="term" value="P:t-circle formation"/>
    <property type="evidence" value="ECO:0007669"/>
    <property type="project" value="TreeGrafter"/>
</dbReference>
<keyword evidence="1" id="KW-1185">Reference proteome</keyword>
<dbReference type="Gene3D" id="3.40.50.300">
    <property type="entry name" value="P-loop containing nucleotide triphosphate hydrolases"/>
    <property type="match status" value="1"/>
</dbReference>
<dbReference type="PANTHER" id="PTHR46487:SF1">
    <property type="entry name" value="DNA REPAIR PROTEIN XRCC3"/>
    <property type="match status" value="1"/>
</dbReference>
<name>A0A6P7U8X5_9MOLL</name>
<evidence type="ECO:0000313" key="2">
    <source>
        <dbReference type="RefSeq" id="XP_029657416.1"/>
    </source>
</evidence>
<dbReference type="KEGG" id="osn:115231560"/>
<dbReference type="AlphaFoldDB" id="A0A6P7U8X5"/>
<gene>
    <name evidence="2" type="primary">LOC115231560</name>
</gene>
<evidence type="ECO:0000313" key="1">
    <source>
        <dbReference type="Proteomes" id="UP000515154"/>
    </source>
</evidence>
<dbReference type="GO" id="GO:0000722">
    <property type="term" value="P:telomere maintenance via recombination"/>
    <property type="evidence" value="ECO:0007669"/>
    <property type="project" value="TreeGrafter"/>
</dbReference>
<sequence>MSFGIFNLLIQESLIKCLKTKIEGLFRRFSVPLIIIDSVAGVFRGDENVYSAPQKARQICQLGLVLQSLQRRTKGVILCLNQVADCLEEFIPCKIPALGLTWAHFMTGRVMLTRHCTSPSVGTSRRTFTVISGPNLPPACADFVIDAFGFHFV</sequence>
<accession>A0A6P7U8X5</accession>
<dbReference type="GO" id="GO:0033065">
    <property type="term" value="C:Rad51C-XRCC3 complex"/>
    <property type="evidence" value="ECO:0007669"/>
    <property type="project" value="TreeGrafter"/>
</dbReference>
<proteinExistence type="predicted"/>
<protein>
    <submittedName>
        <fullName evidence="2">DNA repair protein XRCC3-like</fullName>
    </submittedName>
</protein>